<organism evidence="3 4">
    <name type="scientific">Mycena metata</name>
    <dbReference type="NCBI Taxonomy" id="1033252"/>
    <lineage>
        <taxon>Eukaryota</taxon>
        <taxon>Fungi</taxon>
        <taxon>Dikarya</taxon>
        <taxon>Basidiomycota</taxon>
        <taxon>Agaricomycotina</taxon>
        <taxon>Agaricomycetes</taxon>
        <taxon>Agaricomycetidae</taxon>
        <taxon>Agaricales</taxon>
        <taxon>Marasmiineae</taxon>
        <taxon>Mycenaceae</taxon>
        <taxon>Mycena</taxon>
    </lineage>
</organism>
<evidence type="ECO:0000256" key="1">
    <source>
        <dbReference type="SAM" id="MobiDB-lite"/>
    </source>
</evidence>
<proteinExistence type="predicted"/>
<dbReference type="InterPro" id="IPR036047">
    <property type="entry name" value="F-box-like_dom_sf"/>
</dbReference>
<dbReference type="AlphaFoldDB" id="A0AAD7J8F3"/>
<gene>
    <name evidence="3" type="ORF">B0H16DRAFT_1536093</name>
</gene>
<dbReference type="Pfam" id="PF12937">
    <property type="entry name" value="F-box-like"/>
    <property type="match status" value="1"/>
</dbReference>
<dbReference type="PROSITE" id="PS50181">
    <property type="entry name" value="FBOX"/>
    <property type="match status" value="1"/>
</dbReference>
<keyword evidence="4" id="KW-1185">Reference proteome</keyword>
<dbReference type="CDD" id="cd09917">
    <property type="entry name" value="F-box_SF"/>
    <property type="match status" value="1"/>
</dbReference>
<dbReference type="InterPro" id="IPR001810">
    <property type="entry name" value="F-box_dom"/>
</dbReference>
<comment type="caution">
    <text evidence="3">The sequence shown here is derived from an EMBL/GenBank/DDBJ whole genome shotgun (WGS) entry which is preliminary data.</text>
</comment>
<feature type="domain" description="F-box" evidence="2">
    <location>
        <begin position="36"/>
        <end position="80"/>
    </location>
</feature>
<dbReference type="SMART" id="SM00256">
    <property type="entry name" value="FBOX"/>
    <property type="match status" value="1"/>
</dbReference>
<reference evidence="3" key="1">
    <citation type="submission" date="2023-03" db="EMBL/GenBank/DDBJ databases">
        <title>Massive genome expansion in bonnet fungi (Mycena s.s.) driven by repeated elements and novel gene families across ecological guilds.</title>
        <authorList>
            <consortium name="Lawrence Berkeley National Laboratory"/>
            <person name="Harder C.B."/>
            <person name="Miyauchi S."/>
            <person name="Viragh M."/>
            <person name="Kuo A."/>
            <person name="Thoen E."/>
            <person name="Andreopoulos B."/>
            <person name="Lu D."/>
            <person name="Skrede I."/>
            <person name="Drula E."/>
            <person name="Henrissat B."/>
            <person name="Morin E."/>
            <person name="Kohler A."/>
            <person name="Barry K."/>
            <person name="LaButti K."/>
            <person name="Morin E."/>
            <person name="Salamov A."/>
            <person name="Lipzen A."/>
            <person name="Mereny Z."/>
            <person name="Hegedus B."/>
            <person name="Baldrian P."/>
            <person name="Stursova M."/>
            <person name="Weitz H."/>
            <person name="Taylor A."/>
            <person name="Grigoriev I.V."/>
            <person name="Nagy L.G."/>
            <person name="Martin F."/>
            <person name="Kauserud H."/>
        </authorList>
    </citation>
    <scope>NUCLEOTIDE SEQUENCE</scope>
    <source>
        <strain evidence="3">CBHHK182m</strain>
    </source>
</reference>
<protein>
    <recommendedName>
        <fullName evidence="2">F-box domain-containing protein</fullName>
    </recommendedName>
</protein>
<name>A0AAD7J8F3_9AGAR</name>
<evidence type="ECO:0000313" key="3">
    <source>
        <dbReference type="EMBL" id="KAJ7758404.1"/>
    </source>
</evidence>
<evidence type="ECO:0000313" key="4">
    <source>
        <dbReference type="Proteomes" id="UP001215598"/>
    </source>
</evidence>
<evidence type="ECO:0000259" key="2">
    <source>
        <dbReference type="PROSITE" id="PS50181"/>
    </source>
</evidence>
<feature type="region of interest" description="Disordered" evidence="1">
    <location>
        <begin position="7"/>
        <end position="35"/>
    </location>
</feature>
<dbReference type="EMBL" id="JARKIB010000042">
    <property type="protein sequence ID" value="KAJ7758404.1"/>
    <property type="molecule type" value="Genomic_DNA"/>
</dbReference>
<dbReference type="Gene3D" id="1.20.1280.50">
    <property type="match status" value="1"/>
</dbReference>
<dbReference type="Proteomes" id="UP001215598">
    <property type="component" value="Unassembled WGS sequence"/>
</dbReference>
<dbReference type="SUPFAM" id="SSF81383">
    <property type="entry name" value="F-box domain"/>
    <property type="match status" value="1"/>
</dbReference>
<sequence length="516" mass="56835">MSFLLKWTSPTRHRGLSPPGTNGERPAKRALPSGPERGLAILPNELIPTILTRVDSRSLFRVAQVSRRFNELSTRSWLQRHGMKPSQLSSGQAVIHSDFPEEAFAALRCALFLRKNPLSSLSCVMTPSVVTANAILKLASLISWFNPRLATTELDFGADMITQSITTKPLARTLANLFCVLSSDSPTTVFVLKDGLFTCRPDALRRWSPATGHYEGGWSESNYSNVHMHDGSRQKVPTIRSLQRLSIKYPLHSAAPSPFNKWKLVVVDVASLTDLQLSVKLLPHEWAAILDALTLPALVCVGLWAEAIGTATSTRFFNRHPQIRTIKYMSPAADALPPGCAPLRLPALETLNTLVPYLVHILAVPDDAASCAEDDASAADALIAPHRFSRLVQIELRPHARLHEALLLASAHAPLRALTLWSLSPTYLTPTWPVFPSVRLLTLNESPLHVLLAAGLPVLLAHAFPSLRRIELNYAWANTDVGVKQMEREQRAFVGAVREKNLGVGVFMFDGREWSG</sequence>
<accession>A0AAD7J8F3</accession>